<keyword evidence="3" id="KW-1185">Reference proteome</keyword>
<feature type="domain" description="Beta-lactamase-related" evidence="1">
    <location>
        <begin position="41"/>
        <end position="329"/>
    </location>
</feature>
<keyword evidence="2" id="KW-0378">Hydrolase</keyword>
<dbReference type="PANTHER" id="PTHR46825:SF9">
    <property type="entry name" value="BETA-LACTAMASE-RELATED DOMAIN-CONTAINING PROTEIN"/>
    <property type="match status" value="1"/>
</dbReference>
<reference evidence="3" key="1">
    <citation type="journal article" date="2019" name="Int. J. Syst. Evol. Microbiol.">
        <title>The Global Catalogue of Microorganisms (GCM) 10K type strain sequencing project: providing services to taxonomists for standard genome sequencing and annotation.</title>
        <authorList>
            <consortium name="The Broad Institute Genomics Platform"/>
            <consortium name="The Broad Institute Genome Sequencing Center for Infectious Disease"/>
            <person name="Wu L."/>
            <person name="Ma J."/>
        </authorList>
    </citation>
    <scope>NUCLEOTIDE SEQUENCE [LARGE SCALE GENOMIC DNA]</scope>
    <source>
        <strain evidence="3">JCM 17106</strain>
    </source>
</reference>
<sequence>MKSLIILFLFANTLCFSQQENFKQLNTLFDVLEVNNKAMGSVAIMKEGKLVYSKSIGFQYKTNKEKKPTSHVSKYRIGSITKVITASMIFQLIDEKKIHLEDKLALYFPEIPNAKKITITNLLTHSSGLFNITEDTNFSTWMLKPSTQEQMLARIKSHEVIFEPGDQNEYSNTNFILLGYILEKIEEKPYKMVLKERIADKLHLTNTYYGSVIKTNKNECQSYYYDKNELTPAVETHMSNPGGAGGVVSSATDLTTFMNALFTEKIMSSTSFEQMTKPSDSGTCSGIFSLERNGQTIFGHGGSIDGFTSFAMYIPEIKTAIAITLNASEYGTQPIAFHMHDVINGKNITIPNFDKIELTAAQLKAYEGVYESASLPFDLTFKASGNILKGGPDSKHLRTLVANKKDEFALEAMGIILKFDVQNNTVLFNDQTSEPTLLTKKQ</sequence>
<dbReference type="SUPFAM" id="SSF56601">
    <property type="entry name" value="beta-lactamase/transpeptidase-like"/>
    <property type="match status" value="1"/>
</dbReference>
<gene>
    <name evidence="2" type="ORF">GCM10022393_38570</name>
</gene>
<dbReference type="InterPro" id="IPR001466">
    <property type="entry name" value="Beta-lactam-related"/>
</dbReference>
<dbReference type="InterPro" id="IPR050491">
    <property type="entry name" value="AmpC-like"/>
</dbReference>
<dbReference type="Pfam" id="PF00144">
    <property type="entry name" value="Beta-lactamase"/>
    <property type="match status" value="1"/>
</dbReference>
<comment type="caution">
    <text evidence="2">The sequence shown here is derived from an EMBL/GenBank/DDBJ whole genome shotgun (WGS) entry which is preliminary data.</text>
</comment>
<accession>A0ABP6UV33</accession>
<organism evidence="2 3">
    <name type="scientific">Aquimarina addita</name>
    <dbReference type="NCBI Taxonomy" id="870485"/>
    <lineage>
        <taxon>Bacteria</taxon>
        <taxon>Pseudomonadati</taxon>
        <taxon>Bacteroidota</taxon>
        <taxon>Flavobacteriia</taxon>
        <taxon>Flavobacteriales</taxon>
        <taxon>Flavobacteriaceae</taxon>
        <taxon>Aquimarina</taxon>
    </lineage>
</organism>
<evidence type="ECO:0000313" key="2">
    <source>
        <dbReference type="EMBL" id="GAA3520628.1"/>
    </source>
</evidence>
<dbReference type="InterPro" id="IPR012338">
    <property type="entry name" value="Beta-lactam/transpept-like"/>
</dbReference>
<dbReference type="GO" id="GO:0016787">
    <property type="term" value="F:hydrolase activity"/>
    <property type="evidence" value="ECO:0007669"/>
    <property type="project" value="UniProtKB-KW"/>
</dbReference>
<dbReference type="Gene3D" id="3.40.710.10">
    <property type="entry name" value="DD-peptidase/beta-lactamase superfamily"/>
    <property type="match status" value="1"/>
</dbReference>
<evidence type="ECO:0000313" key="3">
    <source>
        <dbReference type="Proteomes" id="UP001500459"/>
    </source>
</evidence>
<dbReference type="RefSeq" id="WP_344930260.1">
    <property type="nucleotide sequence ID" value="NZ_BAABCW010000024.1"/>
</dbReference>
<protein>
    <submittedName>
        <fullName evidence="2">Serine hydrolase domain-containing protein</fullName>
    </submittedName>
</protein>
<proteinExistence type="predicted"/>
<evidence type="ECO:0000259" key="1">
    <source>
        <dbReference type="Pfam" id="PF00144"/>
    </source>
</evidence>
<dbReference type="Proteomes" id="UP001500459">
    <property type="component" value="Unassembled WGS sequence"/>
</dbReference>
<dbReference type="PANTHER" id="PTHR46825">
    <property type="entry name" value="D-ALANYL-D-ALANINE-CARBOXYPEPTIDASE/ENDOPEPTIDASE AMPH"/>
    <property type="match status" value="1"/>
</dbReference>
<dbReference type="EMBL" id="BAABCW010000024">
    <property type="protein sequence ID" value="GAA3520628.1"/>
    <property type="molecule type" value="Genomic_DNA"/>
</dbReference>
<name>A0ABP6UV33_9FLAO</name>